<reference evidence="4" key="1">
    <citation type="journal article" date="2019" name="Int. J. Syst. Evol. Microbiol.">
        <title>The Global Catalogue of Microorganisms (GCM) 10K type strain sequencing project: providing services to taxonomists for standard genome sequencing and annotation.</title>
        <authorList>
            <consortium name="The Broad Institute Genomics Platform"/>
            <consortium name="The Broad Institute Genome Sequencing Center for Infectious Disease"/>
            <person name="Wu L."/>
            <person name="Ma J."/>
        </authorList>
    </citation>
    <scope>NUCLEOTIDE SEQUENCE [LARGE SCALE GENOMIC DNA]</scope>
    <source>
        <strain evidence="4">JCM 14323</strain>
    </source>
</reference>
<dbReference type="InterPro" id="IPR008579">
    <property type="entry name" value="UGlyAH_Cupin_dom"/>
</dbReference>
<keyword evidence="4" id="KW-1185">Reference proteome</keyword>
<evidence type="ECO:0000259" key="2">
    <source>
        <dbReference type="Pfam" id="PF05899"/>
    </source>
</evidence>
<dbReference type="EMBL" id="BAAANK010000003">
    <property type="protein sequence ID" value="GAA1830387.1"/>
    <property type="molecule type" value="Genomic_DNA"/>
</dbReference>
<sequence length="165" mass="16428">MSLAADHSPADLLELALEPTGAPARVLAGDPQTAEHVLVAQPGLEIGVWEVTPGEFASAKPGSGEVMQFLSGEGIITHADGSVTRIAAGSVLVLQPGWTGTWRVAATVRKVYTIFDAVHAGDAAPTGDAVPAGDAAPAGDATPAAASADDATAAAAGIRNPAEHH</sequence>
<evidence type="ECO:0000313" key="3">
    <source>
        <dbReference type="EMBL" id="GAA1830387.1"/>
    </source>
</evidence>
<accession>A0ABP4YYX8</accession>
<dbReference type="InterPro" id="IPR014710">
    <property type="entry name" value="RmlC-like_jellyroll"/>
</dbReference>
<protein>
    <recommendedName>
        <fullName evidence="2">(S)-ureidoglycine aminohydrolase cupin domain-containing protein</fullName>
    </recommendedName>
</protein>
<organism evidence="3 4">
    <name type="scientific">Agromyces salentinus</name>
    <dbReference type="NCBI Taxonomy" id="269421"/>
    <lineage>
        <taxon>Bacteria</taxon>
        <taxon>Bacillati</taxon>
        <taxon>Actinomycetota</taxon>
        <taxon>Actinomycetes</taxon>
        <taxon>Micrococcales</taxon>
        <taxon>Microbacteriaceae</taxon>
        <taxon>Agromyces</taxon>
    </lineage>
</organism>
<feature type="region of interest" description="Disordered" evidence="1">
    <location>
        <begin position="129"/>
        <end position="165"/>
    </location>
</feature>
<gene>
    <name evidence="3" type="ORF">GCM10009750_12780</name>
</gene>
<dbReference type="PANTHER" id="PTHR40943:SF1">
    <property type="entry name" value="CYTOPLASMIC PROTEIN"/>
    <property type="match status" value="1"/>
</dbReference>
<feature type="domain" description="(S)-ureidoglycine aminohydrolase cupin" evidence="2">
    <location>
        <begin position="46"/>
        <end position="112"/>
    </location>
</feature>
<comment type="caution">
    <text evidence="3">The sequence shown here is derived from an EMBL/GenBank/DDBJ whole genome shotgun (WGS) entry which is preliminary data.</text>
</comment>
<dbReference type="RefSeq" id="WP_246205752.1">
    <property type="nucleotide sequence ID" value="NZ_BAAANK010000003.1"/>
</dbReference>
<dbReference type="Proteomes" id="UP001501746">
    <property type="component" value="Unassembled WGS sequence"/>
</dbReference>
<proteinExistence type="predicted"/>
<dbReference type="InterPro" id="IPR011051">
    <property type="entry name" value="RmlC_Cupin_sf"/>
</dbReference>
<dbReference type="PANTHER" id="PTHR40943">
    <property type="entry name" value="CYTOPLASMIC PROTEIN-RELATED"/>
    <property type="match status" value="1"/>
</dbReference>
<evidence type="ECO:0000313" key="4">
    <source>
        <dbReference type="Proteomes" id="UP001501746"/>
    </source>
</evidence>
<dbReference type="SUPFAM" id="SSF51182">
    <property type="entry name" value="RmlC-like cupins"/>
    <property type="match status" value="1"/>
</dbReference>
<evidence type="ECO:0000256" key="1">
    <source>
        <dbReference type="SAM" id="MobiDB-lite"/>
    </source>
</evidence>
<feature type="compositionally biased region" description="Low complexity" evidence="1">
    <location>
        <begin position="129"/>
        <end position="157"/>
    </location>
</feature>
<dbReference type="Gene3D" id="2.60.120.10">
    <property type="entry name" value="Jelly Rolls"/>
    <property type="match status" value="1"/>
</dbReference>
<name>A0ABP4YYX8_9MICO</name>
<dbReference type="Pfam" id="PF05899">
    <property type="entry name" value="Cupin_3"/>
    <property type="match status" value="1"/>
</dbReference>